<gene>
    <name evidence="2" type="ORF">N311_02892</name>
</gene>
<dbReference type="InterPro" id="IPR031496">
    <property type="entry name" value="DUF4688"/>
</dbReference>
<sequence length="136" mass="15169">VKYNASILGFSTTPVMTPLNQPVWQSLSFVPLSIFPNHSNLPQFQGPYHQRARMPYQQALHPLFGCYSRQVAPSCPQQIFQPPYLPMLTYIPVVQPGYPYQQLIPPTPSSNTQGVPATAGKRTQHPFAPSYGYGHA</sequence>
<feature type="non-terminal residue" evidence="2">
    <location>
        <position position="136"/>
    </location>
</feature>
<name>A0A091NT40_APAVI</name>
<dbReference type="AlphaFoldDB" id="A0A091NT40"/>
<keyword evidence="3" id="KW-1185">Reference proteome</keyword>
<dbReference type="Proteomes" id="UP000054244">
    <property type="component" value="Unassembled WGS sequence"/>
</dbReference>
<dbReference type="PANTHER" id="PTHR35674:SF1">
    <property type="entry name" value="CDNA SEQUENCE CK137956"/>
    <property type="match status" value="1"/>
</dbReference>
<evidence type="ECO:0000313" key="2">
    <source>
        <dbReference type="EMBL" id="KFP92262.1"/>
    </source>
</evidence>
<evidence type="ECO:0000256" key="1">
    <source>
        <dbReference type="SAM" id="MobiDB-lite"/>
    </source>
</evidence>
<protein>
    <submittedName>
        <fullName evidence="2">Uncharacterized protein C1orf94</fullName>
    </submittedName>
</protein>
<dbReference type="Pfam" id="PF15752">
    <property type="entry name" value="DUF4688"/>
    <property type="match status" value="1"/>
</dbReference>
<organism evidence="2 3">
    <name type="scientific">Apaloderma vittatum</name>
    <name type="common">Bar-tailed trogon</name>
    <dbReference type="NCBI Taxonomy" id="57397"/>
    <lineage>
        <taxon>Eukaryota</taxon>
        <taxon>Metazoa</taxon>
        <taxon>Chordata</taxon>
        <taxon>Craniata</taxon>
        <taxon>Vertebrata</taxon>
        <taxon>Euteleostomi</taxon>
        <taxon>Archelosauria</taxon>
        <taxon>Archosauria</taxon>
        <taxon>Dinosauria</taxon>
        <taxon>Saurischia</taxon>
        <taxon>Theropoda</taxon>
        <taxon>Coelurosauria</taxon>
        <taxon>Aves</taxon>
        <taxon>Neognathae</taxon>
        <taxon>Neoaves</taxon>
        <taxon>Telluraves</taxon>
        <taxon>Coraciimorphae</taxon>
        <taxon>Trogoniformes</taxon>
        <taxon>Trogonidae</taxon>
        <taxon>Apaloderma</taxon>
    </lineage>
</organism>
<feature type="non-terminal residue" evidence="2">
    <location>
        <position position="1"/>
    </location>
</feature>
<proteinExistence type="predicted"/>
<feature type="region of interest" description="Disordered" evidence="1">
    <location>
        <begin position="104"/>
        <end position="136"/>
    </location>
</feature>
<evidence type="ECO:0000313" key="3">
    <source>
        <dbReference type="Proteomes" id="UP000054244"/>
    </source>
</evidence>
<reference evidence="2 3" key="1">
    <citation type="submission" date="2014-04" db="EMBL/GenBank/DDBJ databases">
        <title>Genome evolution of avian class.</title>
        <authorList>
            <person name="Zhang G."/>
            <person name="Li C."/>
        </authorList>
    </citation>
    <scope>NUCLEOTIDE SEQUENCE [LARGE SCALE GENOMIC DNA]</scope>
    <source>
        <strain evidence="2">BGI_N311</strain>
    </source>
</reference>
<dbReference type="EMBL" id="KL392860">
    <property type="protein sequence ID" value="KFP92262.1"/>
    <property type="molecule type" value="Genomic_DNA"/>
</dbReference>
<accession>A0A091NT40</accession>
<dbReference type="PANTHER" id="PTHR35674">
    <property type="entry name" value="CDNA SEQUENCE CK137956"/>
    <property type="match status" value="1"/>
</dbReference>